<feature type="region of interest" description="Disordered" evidence="1">
    <location>
        <begin position="42"/>
        <end position="92"/>
    </location>
</feature>
<dbReference type="Proteomes" id="UP000887578">
    <property type="component" value="Unplaced"/>
</dbReference>
<sequence>MCTHWTDGRKEIRRLKRTEKFKYVNERISALESKNGIKTEIEIIDDDEKKDEEKKKKKGKGKKEKKNESKVEQSVGVSVDGQEKTKSVQKSL</sequence>
<evidence type="ECO:0000313" key="2">
    <source>
        <dbReference type="Proteomes" id="UP000887578"/>
    </source>
</evidence>
<evidence type="ECO:0000256" key="1">
    <source>
        <dbReference type="SAM" id="MobiDB-lite"/>
    </source>
</evidence>
<keyword evidence="2" id="KW-1185">Reference proteome</keyword>
<dbReference type="WBParaSite" id="PDA_v2.g10777.t1">
    <property type="protein sequence ID" value="PDA_v2.g10777.t1"/>
    <property type="gene ID" value="PDA_v2.g10777"/>
</dbReference>
<organism evidence="2 3">
    <name type="scientific">Panagrolaimus davidi</name>
    <dbReference type="NCBI Taxonomy" id="227884"/>
    <lineage>
        <taxon>Eukaryota</taxon>
        <taxon>Metazoa</taxon>
        <taxon>Ecdysozoa</taxon>
        <taxon>Nematoda</taxon>
        <taxon>Chromadorea</taxon>
        <taxon>Rhabditida</taxon>
        <taxon>Tylenchina</taxon>
        <taxon>Panagrolaimomorpha</taxon>
        <taxon>Panagrolaimoidea</taxon>
        <taxon>Panagrolaimidae</taxon>
        <taxon>Panagrolaimus</taxon>
    </lineage>
</organism>
<feature type="compositionally biased region" description="Basic residues" evidence="1">
    <location>
        <begin position="55"/>
        <end position="64"/>
    </location>
</feature>
<protein>
    <submittedName>
        <fullName evidence="3">Uncharacterized protein</fullName>
    </submittedName>
</protein>
<name>A0A914NZ80_9BILA</name>
<dbReference type="AlphaFoldDB" id="A0A914NZ80"/>
<evidence type="ECO:0000313" key="3">
    <source>
        <dbReference type="WBParaSite" id="PDA_v2.g10777.t1"/>
    </source>
</evidence>
<accession>A0A914NZ80</accession>
<proteinExistence type="predicted"/>
<reference evidence="3" key="1">
    <citation type="submission" date="2022-11" db="UniProtKB">
        <authorList>
            <consortium name="WormBaseParasite"/>
        </authorList>
    </citation>
    <scope>IDENTIFICATION</scope>
</reference>